<gene>
    <name evidence="10" type="ORF">QYE76_047905</name>
</gene>
<comment type="similarity">
    <text evidence="8">Belongs to the protein kinase superfamily.</text>
</comment>
<evidence type="ECO:0000256" key="2">
    <source>
        <dbReference type="ARBA" id="ARBA00022679"/>
    </source>
</evidence>
<feature type="domain" description="Protein kinase" evidence="9">
    <location>
        <begin position="10"/>
        <end position="276"/>
    </location>
</feature>
<evidence type="ECO:0000256" key="7">
    <source>
        <dbReference type="PROSITE-ProRule" id="PRU10141"/>
    </source>
</evidence>
<organism evidence="10 11">
    <name type="scientific">Lolium multiflorum</name>
    <name type="common">Italian ryegrass</name>
    <name type="synonym">Lolium perenne subsp. multiflorum</name>
    <dbReference type="NCBI Taxonomy" id="4521"/>
    <lineage>
        <taxon>Eukaryota</taxon>
        <taxon>Viridiplantae</taxon>
        <taxon>Streptophyta</taxon>
        <taxon>Embryophyta</taxon>
        <taxon>Tracheophyta</taxon>
        <taxon>Spermatophyta</taxon>
        <taxon>Magnoliopsida</taxon>
        <taxon>Liliopsida</taxon>
        <taxon>Poales</taxon>
        <taxon>Poaceae</taxon>
        <taxon>BOP clade</taxon>
        <taxon>Pooideae</taxon>
        <taxon>Poodae</taxon>
        <taxon>Poeae</taxon>
        <taxon>Poeae Chloroplast Group 2 (Poeae type)</taxon>
        <taxon>Loliodinae</taxon>
        <taxon>Loliinae</taxon>
        <taxon>Lolium</taxon>
    </lineage>
</organism>
<dbReference type="AlphaFoldDB" id="A0AAD8TSQ5"/>
<dbReference type="EMBL" id="JAUUTY010000002">
    <property type="protein sequence ID" value="KAK1687057.1"/>
    <property type="molecule type" value="Genomic_DNA"/>
</dbReference>
<reference evidence="10" key="1">
    <citation type="submission" date="2023-07" db="EMBL/GenBank/DDBJ databases">
        <title>A chromosome-level genome assembly of Lolium multiflorum.</title>
        <authorList>
            <person name="Chen Y."/>
            <person name="Copetti D."/>
            <person name="Kolliker R."/>
            <person name="Studer B."/>
        </authorList>
    </citation>
    <scope>NUCLEOTIDE SEQUENCE</scope>
    <source>
        <strain evidence="10">02402/16</strain>
        <tissue evidence="10">Leaf</tissue>
    </source>
</reference>
<dbReference type="PROSITE" id="PS50011">
    <property type="entry name" value="PROTEIN_KINASE_DOM"/>
    <property type="match status" value="1"/>
</dbReference>
<comment type="caution">
    <text evidence="10">The sequence shown here is derived from an EMBL/GenBank/DDBJ whole genome shotgun (WGS) entry which is preliminary data.</text>
</comment>
<dbReference type="GO" id="GO:0005524">
    <property type="term" value="F:ATP binding"/>
    <property type="evidence" value="ECO:0007669"/>
    <property type="project" value="UniProtKB-UniRule"/>
</dbReference>
<evidence type="ECO:0000313" key="10">
    <source>
        <dbReference type="EMBL" id="KAK1687057.1"/>
    </source>
</evidence>
<dbReference type="PANTHER" id="PTHR24349">
    <property type="entry name" value="SERINE/THREONINE-PROTEIN KINASE"/>
    <property type="match status" value="1"/>
</dbReference>
<keyword evidence="11" id="KW-1185">Reference proteome</keyword>
<dbReference type="InterPro" id="IPR000719">
    <property type="entry name" value="Prot_kinase_dom"/>
</dbReference>
<name>A0AAD8TSQ5_LOLMU</name>
<keyword evidence="6 7" id="KW-0067">ATP-binding</keyword>
<dbReference type="FunFam" id="3.30.200.20:FF:000671">
    <property type="entry name" value="Phosphoenolpyruvate carboxylase kinase 2"/>
    <property type="match status" value="1"/>
</dbReference>
<dbReference type="FunFam" id="1.10.510.10:FF:000600">
    <property type="entry name" value="Phosphoenolpyruvate carboxylase kinase 2"/>
    <property type="match status" value="1"/>
</dbReference>
<dbReference type="Pfam" id="PF00069">
    <property type="entry name" value="Pkinase"/>
    <property type="match status" value="1"/>
</dbReference>
<keyword evidence="4 7" id="KW-0547">Nucleotide-binding</keyword>
<dbReference type="InterPro" id="IPR011009">
    <property type="entry name" value="Kinase-like_dom_sf"/>
</dbReference>
<evidence type="ECO:0000256" key="6">
    <source>
        <dbReference type="ARBA" id="ARBA00022840"/>
    </source>
</evidence>
<dbReference type="InterPro" id="IPR008271">
    <property type="entry name" value="Ser/Thr_kinase_AS"/>
</dbReference>
<dbReference type="Proteomes" id="UP001231189">
    <property type="component" value="Unassembled WGS sequence"/>
</dbReference>
<protein>
    <recommendedName>
        <fullName evidence="9">Protein kinase domain-containing protein</fullName>
    </recommendedName>
</protein>
<evidence type="ECO:0000256" key="8">
    <source>
        <dbReference type="RuleBase" id="RU000304"/>
    </source>
</evidence>
<evidence type="ECO:0000256" key="5">
    <source>
        <dbReference type="ARBA" id="ARBA00022777"/>
    </source>
</evidence>
<evidence type="ECO:0000256" key="1">
    <source>
        <dbReference type="ARBA" id="ARBA00022527"/>
    </source>
</evidence>
<keyword evidence="5" id="KW-0418">Kinase</keyword>
<sequence>MSEEELRRDYEIGEEIGRGRFGVVHRCASRATGALYAVKSVDRSRLADDLDRGLAELEPKLARLAAAGNPGVVQVHAVYEDDAWTHMVMDLCTGPDLLDWVRLRHGAPVPEPEAAAVAAQLADALALCHRRGVAHRDVKPDNVLLDAIGGGDGPVRARLADFGSAAWVGGGESARGLVGTPHYVAPEVIAGGEYGEKADVWSAGVVLYVLLTGGAFPFSGETASDVFAAVLRGSLRFPPRLFSGVSPMAKDLLRRMICRDVSRRFSAEQVLKHPWILSGGGARDEVVEPT</sequence>
<dbReference type="SUPFAM" id="SSF56112">
    <property type="entry name" value="Protein kinase-like (PK-like)"/>
    <property type="match status" value="1"/>
</dbReference>
<keyword evidence="3" id="KW-0677">Repeat</keyword>
<dbReference type="GO" id="GO:0004674">
    <property type="term" value="F:protein serine/threonine kinase activity"/>
    <property type="evidence" value="ECO:0007669"/>
    <property type="project" value="UniProtKB-KW"/>
</dbReference>
<feature type="binding site" evidence="7">
    <location>
        <position position="39"/>
    </location>
    <ligand>
        <name>ATP</name>
        <dbReference type="ChEBI" id="CHEBI:30616"/>
    </ligand>
</feature>
<dbReference type="Gene3D" id="1.10.510.10">
    <property type="entry name" value="Transferase(Phosphotransferase) domain 1"/>
    <property type="match status" value="1"/>
</dbReference>
<evidence type="ECO:0000259" key="9">
    <source>
        <dbReference type="PROSITE" id="PS50011"/>
    </source>
</evidence>
<evidence type="ECO:0000256" key="4">
    <source>
        <dbReference type="ARBA" id="ARBA00022741"/>
    </source>
</evidence>
<proteinExistence type="inferred from homology"/>
<dbReference type="PROSITE" id="PS00107">
    <property type="entry name" value="PROTEIN_KINASE_ATP"/>
    <property type="match status" value="1"/>
</dbReference>
<evidence type="ECO:0000313" key="11">
    <source>
        <dbReference type="Proteomes" id="UP001231189"/>
    </source>
</evidence>
<dbReference type="InterPro" id="IPR017441">
    <property type="entry name" value="Protein_kinase_ATP_BS"/>
</dbReference>
<keyword evidence="1 8" id="KW-0723">Serine/threonine-protein kinase</keyword>
<dbReference type="SMART" id="SM00220">
    <property type="entry name" value="S_TKc"/>
    <property type="match status" value="1"/>
</dbReference>
<accession>A0AAD8TSQ5</accession>
<evidence type="ECO:0000256" key="3">
    <source>
        <dbReference type="ARBA" id="ARBA00022737"/>
    </source>
</evidence>
<keyword evidence="2" id="KW-0808">Transferase</keyword>
<dbReference type="InterPro" id="IPR050205">
    <property type="entry name" value="CDPK_Ser/Thr_kinases"/>
</dbReference>
<dbReference type="PROSITE" id="PS00108">
    <property type="entry name" value="PROTEIN_KINASE_ST"/>
    <property type="match status" value="1"/>
</dbReference>